<sequence>MSFVTADIKDSGFAVISIKREPVNSMDLAMWEQLLQVLTDCEKNEDVRGVIFCSAVSRPVFTAGNDLKELYAGTTNAERYGKFWAVSNIFLARLSNSPLVTVAAIKGACPAGGTCLAMACDYRIITENGSMGLNEVAIGIPVPAKWIKLMASIIGQGKTDKMVLFGRMLGAKEALAVGLVDKMVADEETLMATATKIIEGLLRLPDSGRIITKNALRGDLAREWADPKWLKGESDGAWKMLSSPDVVDFMGGVMARLSKSKM</sequence>
<proteinExistence type="predicted"/>
<name>A0AAD5XPU7_9FUNG</name>
<accession>A0AAD5XPU7</accession>
<dbReference type="CDD" id="cd06558">
    <property type="entry name" value="crotonase-like"/>
    <property type="match status" value="1"/>
</dbReference>
<dbReference type="InterPro" id="IPR029045">
    <property type="entry name" value="ClpP/crotonase-like_dom_sf"/>
</dbReference>
<protein>
    <submittedName>
        <fullName evidence="1">Uncharacterized protein</fullName>
    </submittedName>
</protein>
<dbReference type="PANTHER" id="PTHR11941">
    <property type="entry name" value="ENOYL-COA HYDRATASE-RELATED"/>
    <property type="match status" value="1"/>
</dbReference>
<dbReference type="EMBL" id="JADGJQ010000042">
    <property type="protein sequence ID" value="KAJ3176323.1"/>
    <property type="molecule type" value="Genomic_DNA"/>
</dbReference>
<dbReference type="SUPFAM" id="SSF52096">
    <property type="entry name" value="ClpP/crotonase"/>
    <property type="match status" value="1"/>
</dbReference>
<evidence type="ECO:0000313" key="2">
    <source>
        <dbReference type="Proteomes" id="UP001212152"/>
    </source>
</evidence>
<reference evidence="1" key="1">
    <citation type="submission" date="2020-05" db="EMBL/GenBank/DDBJ databases">
        <title>Phylogenomic resolution of chytrid fungi.</title>
        <authorList>
            <person name="Stajich J.E."/>
            <person name="Amses K."/>
            <person name="Simmons R."/>
            <person name="Seto K."/>
            <person name="Myers J."/>
            <person name="Bonds A."/>
            <person name="Quandt C.A."/>
            <person name="Barry K."/>
            <person name="Liu P."/>
            <person name="Grigoriev I."/>
            <person name="Longcore J.E."/>
            <person name="James T.Y."/>
        </authorList>
    </citation>
    <scope>NUCLEOTIDE SEQUENCE</scope>
    <source>
        <strain evidence="1">JEL0379</strain>
    </source>
</reference>
<comment type="caution">
    <text evidence="1">The sequence shown here is derived from an EMBL/GenBank/DDBJ whole genome shotgun (WGS) entry which is preliminary data.</text>
</comment>
<dbReference type="GO" id="GO:0005739">
    <property type="term" value="C:mitochondrion"/>
    <property type="evidence" value="ECO:0007669"/>
    <property type="project" value="TreeGrafter"/>
</dbReference>
<organism evidence="1 2">
    <name type="scientific">Geranomyces variabilis</name>
    <dbReference type="NCBI Taxonomy" id="109894"/>
    <lineage>
        <taxon>Eukaryota</taxon>
        <taxon>Fungi</taxon>
        <taxon>Fungi incertae sedis</taxon>
        <taxon>Chytridiomycota</taxon>
        <taxon>Chytridiomycota incertae sedis</taxon>
        <taxon>Chytridiomycetes</taxon>
        <taxon>Spizellomycetales</taxon>
        <taxon>Powellomycetaceae</taxon>
        <taxon>Geranomyces</taxon>
    </lineage>
</organism>
<keyword evidence="2" id="KW-1185">Reference proteome</keyword>
<dbReference type="PANTHER" id="PTHR11941:SF45">
    <property type="entry name" value="ENOYL-COA DELTA ISOMERASE 1, MITOCHONDRIAL"/>
    <property type="match status" value="1"/>
</dbReference>
<dbReference type="Pfam" id="PF00378">
    <property type="entry name" value="ECH_1"/>
    <property type="match status" value="1"/>
</dbReference>
<dbReference type="AlphaFoldDB" id="A0AAD5XPU7"/>
<dbReference type="Gene3D" id="3.90.226.10">
    <property type="entry name" value="2-enoyl-CoA Hydratase, Chain A, domain 1"/>
    <property type="match status" value="1"/>
</dbReference>
<dbReference type="GO" id="GO:0006635">
    <property type="term" value="P:fatty acid beta-oxidation"/>
    <property type="evidence" value="ECO:0007669"/>
    <property type="project" value="TreeGrafter"/>
</dbReference>
<gene>
    <name evidence="1" type="ORF">HDU87_005365</name>
</gene>
<dbReference type="InterPro" id="IPR001753">
    <property type="entry name" value="Enoyl-CoA_hydra/iso"/>
</dbReference>
<dbReference type="Proteomes" id="UP001212152">
    <property type="component" value="Unassembled WGS sequence"/>
</dbReference>
<evidence type="ECO:0000313" key="1">
    <source>
        <dbReference type="EMBL" id="KAJ3176323.1"/>
    </source>
</evidence>